<keyword evidence="1 3" id="KW-0456">Lyase</keyword>
<comment type="function">
    <text evidence="3">Lytic transglycosylase with a strong preference for naked glycan strands that lack stem peptides.</text>
</comment>
<evidence type="ECO:0000313" key="6">
    <source>
        <dbReference type="EMBL" id="BAY54430.1"/>
    </source>
</evidence>
<dbReference type="InterPro" id="IPR012997">
    <property type="entry name" value="RplA"/>
</dbReference>
<dbReference type="SUPFAM" id="SSF50685">
    <property type="entry name" value="Barwin-like endoglucanases"/>
    <property type="match status" value="1"/>
</dbReference>
<dbReference type="Pfam" id="PF03330">
    <property type="entry name" value="DPBB_1"/>
    <property type="match status" value="1"/>
</dbReference>
<dbReference type="GO" id="GO:0000270">
    <property type="term" value="P:peptidoglycan metabolic process"/>
    <property type="evidence" value="ECO:0007669"/>
    <property type="project" value="UniProtKB-UniRule"/>
</dbReference>
<dbReference type="InterPro" id="IPR036908">
    <property type="entry name" value="RlpA-like_sf"/>
</dbReference>
<dbReference type="EC" id="4.2.2.-" evidence="3"/>
<evidence type="ECO:0000256" key="1">
    <source>
        <dbReference type="ARBA" id="ARBA00023239"/>
    </source>
</evidence>
<keyword evidence="6" id="KW-0449">Lipoprotein</keyword>
<proteinExistence type="inferred from homology"/>
<evidence type="ECO:0000256" key="3">
    <source>
        <dbReference type="HAMAP-Rule" id="MF_02071"/>
    </source>
</evidence>
<evidence type="ECO:0000256" key="4">
    <source>
        <dbReference type="RuleBase" id="RU003495"/>
    </source>
</evidence>
<organism evidence="6 7">
    <name type="scientific">Leptolyngbya boryana NIES-2135</name>
    <dbReference type="NCBI Taxonomy" id="1973484"/>
    <lineage>
        <taxon>Bacteria</taxon>
        <taxon>Bacillati</taxon>
        <taxon>Cyanobacteriota</taxon>
        <taxon>Cyanophyceae</taxon>
        <taxon>Leptolyngbyales</taxon>
        <taxon>Leptolyngbyaceae</taxon>
        <taxon>Leptolyngbya group</taxon>
        <taxon>Leptolyngbya</taxon>
    </lineage>
</organism>
<dbReference type="EMBL" id="AP018203">
    <property type="protein sequence ID" value="BAY54430.1"/>
    <property type="molecule type" value="Genomic_DNA"/>
</dbReference>
<reference evidence="6 7" key="1">
    <citation type="submission" date="2017-06" db="EMBL/GenBank/DDBJ databases">
        <title>Genome sequencing of cyanobaciteial culture collection at National Institute for Environmental Studies (NIES).</title>
        <authorList>
            <person name="Hirose Y."/>
            <person name="Shimura Y."/>
            <person name="Fujisawa T."/>
            <person name="Nakamura Y."/>
            <person name="Kawachi M."/>
        </authorList>
    </citation>
    <scope>NUCLEOTIDE SEQUENCE [LARGE SCALE GENOMIC DNA]</scope>
    <source>
        <strain evidence="6 7">NIES-2135</strain>
    </source>
</reference>
<gene>
    <name evidence="3" type="primary">rlpA</name>
    <name evidence="6" type="ORF">NIES2135_12470</name>
</gene>
<evidence type="ECO:0000259" key="5">
    <source>
        <dbReference type="Pfam" id="PF03330"/>
    </source>
</evidence>
<protein>
    <recommendedName>
        <fullName evidence="3">Probable endolytic peptidoglycan transglycosylase RlpA</fullName>
        <ecNumber evidence="3">4.2.2.-</ecNumber>
    </recommendedName>
</protein>
<dbReference type="PANTHER" id="PTHR34183">
    <property type="entry name" value="ENDOLYTIC PEPTIDOGLYCAN TRANSGLYCOSYLASE RLPA"/>
    <property type="match status" value="1"/>
</dbReference>
<accession>A0A1Z4JCK4</accession>
<evidence type="ECO:0000256" key="2">
    <source>
        <dbReference type="ARBA" id="ARBA00023316"/>
    </source>
</evidence>
<dbReference type="AlphaFoldDB" id="A0A1Z4JCK4"/>
<dbReference type="PANTHER" id="PTHR34183:SF1">
    <property type="entry name" value="ENDOLYTIC PEPTIDOGLYCAN TRANSGLYCOSYLASE RLPA"/>
    <property type="match status" value="1"/>
</dbReference>
<dbReference type="CDD" id="cd22268">
    <property type="entry name" value="DPBB_RlpA-like"/>
    <property type="match status" value="1"/>
</dbReference>
<dbReference type="NCBIfam" id="TIGR00413">
    <property type="entry name" value="rlpA"/>
    <property type="match status" value="1"/>
</dbReference>
<dbReference type="GO" id="GO:0008932">
    <property type="term" value="F:lytic endotransglycosylase activity"/>
    <property type="evidence" value="ECO:0007669"/>
    <property type="project" value="UniProtKB-UniRule"/>
</dbReference>
<dbReference type="Gene3D" id="2.40.40.10">
    <property type="entry name" value="RlpA-like domain"/>
    <property type="match status" value="1"/>
</dbReference>
<dbReference type="InterPro" id="IPR009009">
    <property type="entry name" value="RlpA-like_DPBB"/>
</dbReference>
<dbReference type="Proteomes" id="UP000217895">
    <property type="component" value="Chromosome"/>
</dbReference>
<dbReference type="GO" id="GO:0071555">
    <property type="term" value="P:cell wall organization"/>
    <property type="evidence" value="ECO:0007669"/>
    <property type="project" value="UniProtKB-KW"/>
</dbReference>
<dbReference type="InterPro" id="IPR034718">
    <property type="entry name" value="RlpA"/>
</dbReference>
<dbReference type="HAMAP" id="MF_02071">
    <property type="entry name" value="RlpA"/>
    <property type="match status" value="1"/>
</dbReference>
<name>A0A1Z4JCK4_LEPBY</name>
<keyword evidence="7" id="KW-1185">Reference proteome</keyword>
<keyword evidence="2 3" id="KW-0961">Cell wall biogenesis/degradation</keyword>
<feature type="domain" description="RlpA-like protein double-psi beta-barrel" evidence="5">
    <location>
        <begin position="278"/>
        <end position="364"/>
    </location>
</feature>
<comment type="similarity">
    <text evidence="3 4">Belongs to the RlpA family.</text>
</comment>
<sequence>MWVASWFSGIPSFGTKLLETPKFLTHVLCNSRACHSTVLPSSSLQPLVLGTSPTSSATSSVSLDRSETSTSQTWLSTVETLVFNSEIAPNLNTIHPVTQFIDAMQSVFDQLPVVADSKQMDRAIAIVEVGYDGALLGENPPILPKLGFWQCPTWQIGSSDSIGGYQIWLKGCQIATVRDRSTAELFRKELRRMMTTPNFDASKVRAAMELGQPRLKFGDRSLLTITDQIAAQTGRPAEMIAIEWANNLRIALGQPSLALADAQAQMYGLEPTQQFIDGMASWYGPYFHGRQTANGEIFDQNDLTAAHPTLPLGTFLKVTNQLNGKSIVVRVNDRGPYFDNRVLDLSKRAAAIINGEERGVVPIEAVVMQSAVVARTPINKPPQQVARLVTGY</sequence>
<evidence type="ECO:0000313" key="7">
    <source>
        <dbReference type="Proteomes" id="UP000217895"/>
    </source>
</evidence>